<dbReference type="NCBIfam" id="TIGR04131">
    <property type="entry name" value="Bac_Flav_CTERM"/>
    <property type="match status" value="1"/>
</dbReference>
<dbReference type="PANTHER" id="PTHR34819:SF3">
    <property type="entry name" value="CELL SURFACE PROTEIN"/>
    <property type="match status" value="1"/>
</dbReference>
<name>A0ABZ2Z031_9BACT</name>
<dbReference type="InterPro" id="IPR047589">
    <property type="entry name" value="DUF11_rpt"/>
</dbReference>
<dbReference type="SUPFAM" id="SSF49401">
    <property type="entry name" value="Bacterial adhesins"/>
    <property type="match status" value="1"/>
</dbReference>
<feature type="domain" description="DUF11" evidence="1">
    <location>
        <begin position="987"/>
        <end position="1096"/>
    </location>
</feature>
<feature type="domain" description="DUF11" evidence="1">
    <location>
        <begin position="3577"/>
        <end position="3685"/>
    </location>
</feature>
<dbReference type="Pfam" id="PF01345">
    <property type="entry name" value="DUF11"/>
    <property type="match status" value="24"/>
</dbReference>
<feature type="domain" description="DUF11" evidence="1">
    <location>
        <begin position="3318"/>
        <end position="3426"/>
    </location>
</feature>
<evidence type="ECO:0000313" key="2">
    <source>
        <dbReference type="EMBL" id="WZN44692.1"/>
    </source>
</evidence>
<dbReference type="RefSeq" id="WP_341839460.1">
    <property type="nucleotide sequence ID" value="NZ_CP149792.1"/>
</dbReference>
<feature type="domain" description="DUF11" evidence="1">
    <location>
        <begin position="2673"/>
        <end position="2790"/>
    </location>
</feature>
<dbReference type="InterPro" id="IPR001434">
    <property type="entry name" value="OmcB-like_DUF11"/>
</dbReference>
<keyword evidence="3" id="KW-1185">Reference proteome</keyword>
<feature type="domain" description="DUF11" evidence="1">
    <location>
        <begin position="3965"/>
        <end position="4076"/>
    </location>
</feature>
<feature type="domain" description="DUF11" evidence="1">
    <location>
        <begin position="1240"/>
        <end position="1353"/>
    </location>
</feature>
<feature type="domain" description="DUF11" evidence="1">
    <location>
        <begin position="3059"/>
        <end position="3176"/>
    </location>
</feature>
<feature type="domain" description="DUF11" evidence="1">
    <location>
        <begin position="2546"/>
        <end position="2652"/>
    </location>
</feature>
<sequence>MARMLRILKLSVPSRAKLPGFLSAALRTLLPAAVLLALSGMVRGQSCTGSLGDPVFLETFGTAPSTARPSLGPALPAGMTTYIQYYPGLGGRPMGPYPGQYVISNTTRGYNNTYFVDRPDHTTGDFTGRCMVVDAEATPGRFYERTITGLCAGTTFEFSAWIMNINPSRGVANPSLRFDIMDANNPNGTPLTQVSTGQVAYQAPGTWVRLAGLFQMPSTTSSIILRIYSNTPNSNGNDLALDDIAFAACGPPITFSQGAGTVCAGGNTSVNVSLPAGSYSSYYFQLQRRQLGTSNWENIGTVINNGASNQRSFPIANAQAGFEYRVEAAGGQAEINNANCRVVSDPLEVKVIDYTVAISGNSPVCYNTAATLTATVTPKAGTGTPTTGFTYVWESSPAGANNWSVMTGQTGPTLNTGALTEPRDYRVTASVAGCQGDGVSNIYTVNVERELAMTVGTLADICQGVTSVNLPYTILSGNPDRYSITTTNLPGFQAVTLANLPASPIPVAIPAGTAPGTYNFTILFNKSGVNCNSPVYPFSLTVSAPPSPALAGPDQELCAVTSTPMAATPPAVGQGTWTMVSGPTNVTFSDPNSATATVSGLVPGAYVLRWTVANGGCPPVSDDVTIGIEAQPTPANAGPDQTQYNSGTFVNQANNPTNGAGTWTVISGNASLGDIHDPFTTALLTPNTSATLVWTVANNNCPPSTDTVVLRFVSQADIQIEKTVVESGPYIAGQDFSYRIVVRNAGPSNDPAVFIRDDLPAAFIPANIHVTATGSAAILNNQSTGRSIVVNADIPVGASTIEILVEGKIDPGFEGDLTNTATATSPDIPDPDGASSTVTVPVVRRPFFEVLKRAPSSTVAGEEISFGVRVGNTGLGNAENTVFTDVISTKMSNVRWSAVATGKVSIVSGATGTGSTVSVTANYPAGDTGHLYVTVTGTVNSDATGTIENTGTATPSEPTVGPSQSNTTSTLIISSPGLLIDKSGPASHTAIAGGPISYTIVVVNNGPSDAVNTVITDNVPPEISQVQWTATAEGAASITGSNSGTGNAVRLTGNFPAGSSNRIVIRINGTVSPDFAETLSNTATATPSEAGADPVSDVESTVVSKDVDLTIVKAGPAFAVAGEQIAYTITVSNTGISNSSNSVIHDLLPAGLSNGSWTATVTQGTAVIVSGASGSGNTIDVTANMNAGSTITIIVHATIVPGATGVIRNTSTVTPSEPGTSPVTSNEVVTELTSRATLTIDKSGPDNASAGDQITYVITVGNAGPSNARNITVTDVVPASITRATWFAVTSGNAIITSSPTGTGNNISLTANIDAGQSNLIRITVNGTISPDFDGTIINTAIVTPSGTSSTGDTSTKVTTVQRTPVLGIIKSAVDTVLAGDSIIYNIEVFNTSNASAQNVVITDVVPASISGVSWTATRSGLATVTSGATGTGNNVSVTANIPAGRVHRILITVKGKTNPAISGQIQNIATATPSEPGASAVSDTATVVVQRIPELIIQKTGPAKLSAGEQIVYTVSVRNNSPSDAQNVSITDLIPAPVTNVSWTAVGQGSATILGGASGTGNTLAVQANIPGGNSAGNVVLITVTGIVDPLFSGSFTNTATATPTEPDAKPVTSQQVTTTVTRETSVRVRKNGPATAAAGETISYTLIVTNGGPSAVKEVQITDALNAVLTNTAWFATATGGATITAGATGTGNSLLVKGSIPAVQGMITINITGSIRPDATIDTIRNFAVAVSDEAPGKPVNSDTVVTVLNKVPGVLISKTGPANIFAGGTIVYRVRIANTGPSNARGTVIRDTIPANIINPTWTSSATGNAAVLTGATGSGNILAATGDIAAGSGNEITFTITGQVADNFAGSFTNRAVADPAEPNTPPVTSSVTTNATKQARIRIEKSGPAVTEAGTPGEYIIRVTNDGPSRAENVTIKDVLPPQILQAVWAATGSGGATLTGPASGSGDVLTTANIPHDPAAIITIVVSGVLDPAFTGTTFTNTAIALNDPSTTPVGGDTATVTTLVNRVANLRVVKAGPANAAAGEPIEYIIRAYNDGPTEIFGAVFQDIIPASILNVTWTATAQGSVANLTPTSGNANNISLTADMPSDGASFIEVIVRGVVSPAMVNGSTISNTASINLPAGSNATDPNPADNSSTVITVIDNDPVVRIGKTGPAITNVGDTIRYRVVISNGGSGNITGAVITDNVPASIRVYDWTAAATGTATVTGATSGATNAVSTTGDIPVGTGNTIVLNIAGVVLESAGSTIVNTASVTAGSHKESSVTTSVNRSTDISIQKSGPQAVNAGEVINYVMVIRNHGKVGSNDMLIEDQIPAAITNVTWTAEAFGDASILDSARIDSSGNLIRLPAKIGPGKANNFIAIAVRGIVNPTAGGTAITNVASVTPNDVTDYNLPNNQSIVLTGVGKLTGLIVRKTGAATAQAGSDISYDIVVINNGPSDATDVDINDVVPPEITNVKWDVTVAGAAIITGPFSGTGNNVATSANIPGGTGNLVIIGIKGTIDPDFAGTIKNVAVVSAPGIPSISDSAVTVVDKQVALKVRKDGPARVTAGDVMQYVITASNAGPANARGAVITDTIDSRLNNVVWVAMAVNGATVTTGATGSGPQVRVTGDIPPTPGAAITIIVSGEVAEDATGTLVNTATLAGSEPGDIPVVSPPVNTIIDRKANLSIVKSGPATLHAGQLISYTLNVSNAGPSSNKGISITDVVPANIHGTQWIVARADAGVVVNSGQSGTGNNVNISVDMPPRTSLLVFVEGRVDSSFAGTLLNTAYVIPSEPGSNPDTSSAQTLITLQPEVQITKSGPASIVAGSDITWVVTATNDGPSLAKDAHIIDAVPAAVTNVTYTATVTGNAQITGPSSGTGNPIDMTVTIPPGAGHSVTLTINGTLLPDYRDSLFNTAIIRPVEPGAVADTATVGTRVEVQPRIVVEKSGPASIVAGQPIRYIIRVSNQGLSNALGTVITDVVPAVITNTFWTAVPYGQATVVSGNGAISNNVAVTANIPAGVANGIIITVDGIVAPNAVATIVNTATVTPAEPGVPPANATASTLVTSESHLSITKTGPAEMSRGAQATYTISFSNAGPSDANGVTMIDTIPDVLENVQWTVLTRKGGVVTSGQSGTGNVVSVTANLPAADTASLTVLVTGTVRTNAPDGTVLNTAHLTTPGQGEISSNTVSSIIKALADVSIRKTSQHEAYEGSTMWFDLEIENHGPSPANGAIVRDTIPNSLVNPVVTVVSSNGGVAGISTSVNGNAVMATIGTLPPGGKATLRIVATAVTPGTVVNAGLIFTPAGVPDSDSSNNISTATSNIVAKSKLDIDKTISPATGPYYPGETLTYTLTARNESSRGVNPVQITDTLPAASLVTDPVYSAPPQGTVTFNPATRVLTWDAGLVNPFSAVSWSYQVTLKDTGMVRNAASVTGPPDVSTPDTSTVIIDVDPLADLRIVKTGPAQVYVGGAVTYQLEIFNDGPAAANGATVKDTLPANLSQLAVRVVSSAGGAGNVQTSLNGQIAGAVIGTFPNGGSVVLEITAIGPDQPGTAVNTGWVDTPAGLKDSDSSNNRSTSVNTSIVEKNRLEIAKSVAPPNGPYNPGQTLTYTLRATNHGAAAVSPVTVVDTIPVTRLVTDPAFGTPPQGTASFDPATRLLTWNIGTLNAGQTLDWTYQLTLKDTGTVRNAASITGPPDISTPDTSVVIIDTDPIADLRIVKTGLAQVYVGGTITYQLEIFNDGPSAADGATVKDTLAANLGQLAMRVVSASGGAANVQTSLNGQIAGAVIGTFPNGGSVVLEITAIAPDQPATAANVAWINTPTGMEDSDSSNNRSATVSTSIVEKNRLEVAKSVNPPRGPYSPGQTLTYTLRVTNHGAAAVSPVIVVDTIPAARLVSDPVFSAPPQGTASFDPVTRLLTWNAGQLNGGQTVTWTYQLTLKDTGTVRNAVSITGPPDISTPDTSVVIVETKQYANLKVLKSAVAPQPLSVGGIIQFTITASNQGPDGGTQIEVRDTLASMLSNPITLTASKGQITFRENGRIIVWTIPAMANGSTETATFTAKLLNGEAVVNSVSIKGKEIDIDLSDNRFTIAPIPVTGDDIFIPNTITPNGDGRNDQFKIPGIQRYPGSVLTIYNRWGNLIYQNKNYDNTWDGGGLSQGVYYYILELKTPTGTRLLKGWIELLR</sequence>
<dbReference type="Gene3D" id="2.60.40.10">
    <property type="entry name" value="Immunoglobulins"/>
    <property type="match status" value="4"/>
</dbReference>
<accession>A0ABZ2Z031</accession>
<dbReference type="Gene3D" id="2.60.120.260">
    <property type="entry name" value="Galactose-binding domain-like"/>
    <property type="match status" value="1"/>
</dbReference>
<feature type="domain" description="DUF11" evidence="1">
    <location>
        <begin position="1496"/>
        <end position="1612"/>
    </location>
</feature>
<feature type="domain" description="DUF11" evidence="1">
    <location>
        <begin position="1370"/>
        <end position="1487"/>
    </location>
</feature>
<dbReference type="InterPro" id="IPR013783">
    <property type="entry name" value="Ig-like_fold"/>
</dbReference>
<reference evidence="2 3" key="1">
    <citation type="submission" date="2024-03" db="EMBL/GenBank/DDBJ databases">
        <title>Chitinophaga caseinilytica sp. nov., a casein hydrolysing bacterium isolated from forest soil.</title>
        <authorList>
            <person name="Lee D.S."/>
            <person name="Han D.M."/>
            <person name="Baek J.H."/>
            <person name="Choi D.G."/>
            <person name="Jeon J.H."/>
            <person name="Jeon C.O."/>
        </authorList>
    </citation>
    <scope>NUCLEOTIDE SEQUENCE [LARGE SCALE GENOMIC DNA]</scope>
    <source>
        <strain evidence="2 3">KACC 19118</strain>
    </source>
</reference>
<organism evidence="2 3">
    <name type="scientific">Chitinophaga caseinilytica</name>
    <dbReference type="NCBI Taxonomy" id="2267521"/>
    <lineage>
        <taxon>Bacteria</taxon>
        <taxon>Pseudomonadati</taxon>
        <taxon>Bacteroidota</taxon>
        <taxon>Chitinophagia</taxon>
        <taxon>Chitinophagales</taxon>
        <taxon>Chitinophagaceae</taxon>
        <taxon>Chitinophaga</taxon>
    </lineage>
</organism>
<dbReference type="InterPro" id="IPR008966">
    <property type="entry name" value="Adhesion_dom_sf"/>
</dbReference>
<feature type="domain" description="DUF11" evidence="1">
    <location>
        <begin position="2801"/>
        <end position="2908"/>
    </location>
</feature>
<feature type="domain" description="DUF11" evidence="1">
    <location>
        <begin position="2418"/>
        <end position="2523"/>
    </location>
</feature>
<feature type="domain" description="DUF11" evidence="1">
    <location>
        <begin position="1635"/>
        <end position="1738"/>
    </location>
</feature>
<feature type="domain" description="DUF11" evidence="1">
    <location>
        <begin position="3444"/>
        <end position="3566"/>
    </location>
</feature>
<feature type="domain" description="DUF11" evidence="1">
    <location>
        <begin position="1108"/>
        <end position="1227"/>
    </location>
</feature>
<feature type="domain" description="DUF11" evidence="1">
    <location>
        <begin position="3703"/>
        <end position="3824"/>
    </location>
</feature>
<feature type="domain" description="DUF11" evidence="1">
    <location>
        <begin position="1894"/>
        <end position="1998"/>
    </location>
</feature>
<dbReference type="PANTHER" id="PTHR34819">
    <property type="entry name" value="LARGE CYSTEINE-RICH PERIPLASMIC PROTEIN OMCB"/>
    <property type="match status" value="1"/>
</dbReference>
<dbReference type="Gene3D" id="2.60.40.740">
    <property type="match status" value="2"/>
</dbReference>
<evidence type="ECO:0000259" key="1">
    <source>
        <dbReference type="Pfam" id="PF01345"/>
    </source>
</evidence>
<dbReference type="InterPro" id="IPR051172">
    <property type="entry name" value="Chlamydia_OmcB"/>
</dbReference>
<gene>
    <name evidence="2" type="ORF">WJU22_17495</name>
</gene>
<feature type="domain" description="DUF11" evidence="1">
    <location>
        <begin position="2279"/>
        <end position="2404"/>
    </location>
</feature>
<evidence type="ECO:0000313" key="3">
    <source>
        <dbReference type="Proteomes" id="UP001449657"/>
    </source>
</evidence>
<feature type="domain" description="DUF11" evidence="1">
    <location>
        <begin position="2022"/>
        <end position="2145"/>
    </location>
</feature>
<dbReference type="Proteomes" id="UP001449657">
    <property type="component" value="Chromosome"/>
</dbReference>
<protein>
    <submittedName>
        <fullName evidence="2">Gliding motility-associated C-terminal domain-containing protein</fullName>
    </submittedName>
</protein>
<feature type="domain" description="DUF11" evidence="1">
    <location>
        <begin position="3836"/>
        <end position="3944"/>
    </location>
</feature>
<feature type="domain" description="DUF11" evidence="1">
    <location>
        <begin position="1760"/>
        <end position="1869"/>
    </location>
</feature>
<proteinExistence type="predicted"/>
<feature type="domain" description="DUF11" evidence="1">
    <location>
        <begin position="2159"/>
        <end position="2264"/>
    </location>
</feature>
<dbReference type="Gene3D" id="2.60.40.1170">
    <property type="entry name" value="Mu homology domain, subdomain B"/>
    <property type="match status" value="4"/>
</dbReference>
<dbReference type="InterPro" id="IPR026341">
    <property type="entry name" value="T9SS_type_B"/>
</dbReference>
<feature type="domain" description="DUF11" evidence="1">
    <location>
        <begin position="3187"/>
        <end position="3309"/>
    </location>
</feature>
<dbReference type="Pfam" id="PF13585">
    <property type="entry name" value="CHU_C"/>
    <property type="match status" value="1"/>
</dbReference>
<dbReference type="NCBIfam" id="TIGR01451">
    <property type="entry name" value="B_ant_repeat"/>
    <property type="match status" value="23"/>
</dbReference>
<dbReference type="EMBL" id="CP150096">
    <property type="protein sequence ID" value="WZN44692.1"/>
    <property type="molecule type" value="Genomic_DNA"/>
</dbReference>
<feature type="domain" description="DUF11" evidence="1">
    <location>
        <begin position="717"/>
        <end position="837"/>
    </location>
</feature>